<feature type="chain" id="PRO_5030806378" evidence="1">
    <location>
        <begin position="16"/>
        <end position="129"/>
    </location>
</feature>
<reference evidence="2" key="1">
    <citation type="submission" date="2021-01" db="EMBL/GenBank/DDBJ databases">
        <authorList>
            <person name="Corre E."/>
            <person name="Pelletier E."/>
            <person name="Niang G."/>
            <person name="Scheremetjew M."/>
            <person name="Finn R."/>
            <person name="Kale V."/>
            <person name="Holt S."/>
            <person name="Cochrane G."/>
            <person name="Meng A."/>
            <person name="Brown T."/>
            <person name="Cohen L."/>
        </authorList>
    </citation>
    <scope>NUCLEOTIDE SEQUENCE</scope>
    <source>
        <strain evidence="2">PLY182g</strain>
    </source>
</reference>
<gene>
    <name evidence="2" type="ORF">CPEL01642_LOCUS4778</name>
</gene>
<dbReference type="AlphaFoldDB" id="A0A7S0L5N3"/>
<evidence type="ECO:0000313" key="2">
    <source>
        <dbReference type="EMBL" id="CAD8601448.1"/>
    </source>
</evidence>
<evidence type="ECO:0000256" key="1">
    <source>
        <dbReference type="SAM" id="SignalP"/>
    </source>
</evidence>
<dbReference type="InterPro" id="IPR036361">
    <property type="entry name" value="SAP_dom_sf"/>
</dbReference>
<organism evidence="2">
    <name type="scientific">Coccolithus braarudii</name>
    <dbReference type="NCBI Taxonomy" id="221442"/>
    <lineage>
        <taxon>Eukaryota</taxon>
        <taxon>Haptista</taxon>
        <taxon>Haptophyta</taxon>
        <taxon>Prymnesiophyceae</taxon>
        <taxon>Coccolithales</taxon>
        <taxon>Coccolithaceae</taxon>
        <taxon>Coccolithus</taxon>
    </lineage>
</organism>
<name>A0A7S0L5N3_9EUKA</name>
<keyword evidence="1" id="KW-0732">Signal</keyword>
<accession>A0A7S0L5N3</accession>
<sequence>MWASLLLLALPVARAQFGNLRVNWQDGGVAVDEGIPTASAQPEADERTSNLNALTVQELEAATASFGHECPICSTSGHWVSRVRHSILEMQMKQLKQQLAKRGVKCTGCSQREHWVDRLLDAAHMPLIG</sequence>
<proteinExistence type="predicted"/>
<dbReference type="EMBL" id="HBEY01009888">
    <property type="protein sequence ID" value="CAD8601448.1"/>
    <property type="molecule type" value="Transcribed_RNA"/>
</dbReference>
<dbReference type="SUPFAM" id="SSF68906">
    <property type="entry name" value="SAP domain"/>
    <property type="match status" value="1"/>
</dbReference>
<feature type="signal peptide" evidence="1">
    <location>
        <begin position="1"/>
        <end position="15"/>
    </location>
</feature>
<protein>
    <submittedName>
        <fullName evidence="2">Uncharacterized protein</fullName>
    </submittedName>
</protein>